<evidence type="ECO:0000256" key="1">
    <source>
        <dbReference type="ARBA" id="ARBA00022827"/>
    </source>
</evidence>
<evidence type="ECO:0000259" key="2">
    <source>
        <dbReference type="PROSITE" id="PS51387"/>
    </source>
</evidence>
<dbReference type="PANTHER" id="PTHR42659:SF9">
    <property type="entry name" value="XANTHINE DEHYDROGENASE FAD-BINDING SUBUNIT XDHB-RELATED"/>
    <property type="match status" value="1"/>
</dbReference>
<dbReference type="PROSITE" id="PS51387">
    <property type="entry name" value="FAD_PCMH"/>
    <property type="match status" value="1"/>
</dbReference>
<dbReference type="InterPro" id="IPR005107">
    <property type="entry name" value="CO_DH_flav_C"/>
</dbReference>
<dbReference type="GO" id="GO:0071949">
    <property type="term" value="F:FAD binding"/>
    <property type="evidence" value="ECO:0007669"/>
    <property type="project" value="InterPro"/>
</dbReference>
<dbReference type="InterPro" id="IPR036318">
    <property type="entry name" value="FAD-bd_PCMH-like_sf"/>
</dbReference>
<dbReference type="InterPro" id="IPR016167">
    <property type="entry name" value="FAD-bd_PCMH_sub1"/>
</dbReference>
<keyword evidence="1" id="KW-0285">Flavoprotein</keyword>
<name>A0A7V8NS67_9BACT</name>
<dbReference type="Gene3D" id="3.30.43.10">
    <property type="entry name" value="Uridine Diphospho-n-acetylenolpyruvylglucosamine Reductase, domain 2"/>
    <property type="match status" value="1"/>
</dbReference>
<dbReference type="PANTHER" id="PTHR42659">
    <property type="entry name" value="XANTHINE DEHYDROGENASE SUBUNIT C-RELATED"/>
    <property type="match status" value="1"/>
</dbReference>
<gene>
    <name evidence="3" type="ORF">HRJ53_14685</name>
</gene>
<organism evidence="3 4">
    <name type="scientific">Candidatus Acidiferrum panamense</name>
    <dbReference type="NCBI Taxonomy" id="2741543"/>
    <lineage>
        <taxon>Bacteria</taxon>
        <taxon>Pseudomonadati</taxon>
        <taxon>Acidobacteriota</taxon>
        <taxon>Terriglobia</taxon>
        <taxon>Candidatus Acidiferrales</taxon>
        <taxon>Candidatus Acidiferrum</taxon>
    </lineage>
</organism>
<dbReference type="InterPro" id="IPR051312">
    <property type="entry name" value="Diverse_Substr_Oxidored"/>
</dbReference>
<feature type="domain" description="FAD-binding PCMH-type" evidence="2">
    <location>
        <begin position="2"/>
        <end position="219"/>
    </location>
</feature>
<dbReference type="GO" id="GO:0016491">
    <property type="term" value="F:oxidoreductase activity"/>
    <property type="evidence" value="ECO:0007669"/>
    <property type="project" value="InterPro"/>
</dbReference>
<sequence length="297" mass="32615">MLRLPKFRYLQPKSLSEALLMMADAGPEAMYVAGGTDLYPNMKRRQQTPKVVIGLAHLEPLRMLRGEPEQGMVLGAGLTLTDVCTDKRVQASYPAVAIAAELISTPLLRNMGSIGGNLLLDTRCNYYDQNYEWRKSIHFCMKKDGEICWVAPSSPRCWAVQSSDCVPVMVAIGARVRLVSSSGDRMLDAAELYHDDGIRHLNKRPEELLTEIHLPPVNGWRATYWKLRRRGSFDFPVLGVATCLKLANDGTVEAAKIVLGGVGSHPIEVVAAQKALLGKKLTREIIQGAASTAYPAA</sequence>
<dbReference type="InterPro" id="IPR002346">
    <property type="entry name" value="Mopterin_DH_FAD-bd"/>
</dbReference>
<keyword evidence="4" id="KW-1185">Reference proteome</keyword>
<dbReference type="AlphaFoldDB" id="A0A7V8NS67"/>
<keyword evidence="1" id="KW-0274">FAD</keyword>
<dbReference type="Pfam" id="PF03450">
    <property type="entry name" value="CO_deh_flav_C"/>
    <property type="match status" value="1"/>
</dbReference>
<dbReference type="Gene3D" id="3.30.390.50">
    <property type="entry name" value="CO dehydrogenase flavoprotein, C-terminal domain"/>
    <property type="match status" value="1"/>
</dbReference>
<dbReference type="SUPFAM" id="SSF56176">
    <property type="entry name" value="FAD-binding/transporter-associated domain-like"/>
    <property type="match status" value="1"/>
</dbReference>
<dbReference type="InterPro" id="IPR016169">
    <property type="entry name" value="FAD-bd_PCMH_sub2"/>
</dbReference>
<evidence type="ECO:0000313" key="3">
    <source>
        <dbReference type="EMBL" id="MBA0086230.1"/>
    </source>
</evidence>
<reference evidence="3" key="1">
    <citation type="submission" date="2020-06" db="EMBL/GenBank/DDBJ databases">
        <title>Legume-microbial interactions unlock mineral nutrients during tropical forest succession.</title>
        <authorList>
            <person name="Epihov D.Z."/>
        </authorList>
    </citation>
    <scope>NUCLEOTIDE SEQUENCE [LARGE SCALE GENOMIC DNA]</scope>
    <source>
        <strain evidence="3">Pan2503</strain>
    </source>
</reference>
<dbReference type="Pfam" id="PF00941">
    <property type="entry name" value="FAD_binding_5"/>
    <property type="match status" value="1"/>
</dbReference>
<dbReference type="InterPro" id="IPR036683">
    <property type="entry name" value="CO_DH_flav_C_dom_sf"/>
</dbReference>
<evidence type="ECO:0000313" key="4">
    <source>
        <dbReference type="Proteomes" id="UP000567293"/>
    </source>
</evidence>
<accession>A0A7V8NS67</accession>
<protein>
    <submittedName>
        <fullName evidence="3">FAD binding domain-containing protein</fullName>
    </submittedName>
</protein>
<feature type="non-terminal residue" evidence="3">
    <location>
        <position position="297"/>
    </location>
</feature>
<dbReference type="SUPFAM" id="SSF55447">
    <property type="entry name" value="CO dehydrogenase flavoprotein C-terminal domain-like"/>
    <property type="match status" value="1"/>
</dbReference>
<dbReference type="InterPro" id="IPR016166">
    <property type="entry name" value="FAD-bd_PCMH"/>
</dbReference>
<comment type="caution">
    <text evidence="3">The sequence shown here is derived from an EMBL/GenBank/DDBJ whole genome shotgun (WGS) entry which is preliminary data.</text>
</comment>
<dbReference type="Proteomes" id="UP000567293">
    <property type="component" value="Unassembled WGS sequence"/>
</dbReference>
<proteinExistence type="predicted"/>
<dbReference type="Gene3D" id="3.30.465.10">
    <property type="match status" value="1"/>
</dbReference>
<dbReference type="EMBL" id="JACDQQ010001409">
    <property type="protein sequence ID" value="MBA0086230.1"/>
    <property type="molecule type" value="Genomic_DNA"/>
</dbReference>